<dbReference type="Proteomes" id="UP000070263">
    <property type="component" value="Unassembled WGS sequence"/>
</dbReference>
<keyword evidence="2" id="KW-1185">Reference proteome</keyword>
<name>A0A133VJF2_9EURY</name>
<evidence type="ECO:0000313" key="1">
    <source>
        <dbReference type="EMBL" id="KXB06566.1"/>
    </source>
</evidence>
<accession>A0A133VJF2</accession>
<sequence length="125" mass="14788">MRKKLKPFEGKRFRVLTQIGHFGERKGYKGYKKNTVLLRKVQKWKTGAKLTDHLWMDVGKQFQELGAVELDIIAFDARVEKYVKGYRGSRTDIEAWKIREDNPVKIDYRLVYPTKFELVELGTNH</sequence>
<dbReference type="AlphaFoldDB" id="A0A133VJF2"/>
<dbReference type="EMBL" id="LHYE01000040">
    <property type="protein sequence ID" value="KXB06566.1"/>
    <property type="molecule type" value="Genomic_DNA"/>
</dbReference>
<evidence type="ECO:0000313" key="2">
    <source>
        <dbReference type="Proteomes" id="UP000070263"/>
    </source>
</evidence>
<comment type="caution">
    <text evidence="1">The sequence shown here is derived from an EMBL/GenBank/DDBJ whole genome shotgun (WGS) entry which is preliminary data.</text>
</comment>
<reference evidence="1 2" key="1">
    <citation type="journal article" date="2016" name="Sci. Rep.">
        <title>Metabolic traits of an uncultured archaeal lineage -MSBL1- from brine pools of the Red Sea.</title>
        <authorList>
            <person name="Mwirichia R."/>
            <person name="Alam I."/>
            <person name="Rashid M."/>
            <person name="Vinu M."/>
            <person name="Ba-Alawi W."/>
            <person name="Anthony Kamau A."/>
            <person name="Kamanda Ngugi D."/>
            <person name="Goker M."/>
            <person name="Klenk H.P."/>
            <person name="Bajic V."/>
            <person name="Stingl U."/>
        </authorList>
    </citation>
    <scope>NUCLEOTIDE SEQUENCE [LARGE SCALE GENOMIC DNA]</scope>
    <source>
        <strain evidence="1">SCGC-AAA382A20</strain>
    </source>
</reference>
<protein>
    <submittedName>
        <fullName evidence="1">Uncharacterized protein</fullName>
    </submittedName>
</protein>
<organism evidence="1 2">
    <name type="scientific">candidate division MSBL1 archaeon SCGC-AAA382A20</name>
    <dbReference type="NCBI Taxonomy" id="1698280"/>
    <lineage>
        <taxon>Archaea</taxon>
        <taxon>Methanobacteriati</taxon>
        <taxon>Methanobacteriota</taxon>
        <taxon>candidate division MSBL1</taxon>
    </lineage>
</organism>
<proteinExistence type="predicted"/>
<gene>
    <name evidence="1" type="ORF">AKJ51_03445</name>
</gene>